<accession>A0A4Q1D0Y8</accession>
<evidence type="ECO:0000313" key="2">
    <source>
        <dbReference type="Proteomes" id="UP000290545"/>
    </source>
</evidence>
<comment type="caution">
    <text evidence="1">The sequence shown here is derived from an EMBL/GenBank/DDBJ whole genome shotgun (WGS) entry which is preliminary data.</text>
</comment>
<keyword evidence="2" id="KW-1185">Reference proteome</keyword>
<sequence length="139" mass="16343">MKANQYIKTVEAYYIFLVTEFGFDVSGEKIRGNAFYDVQYKDGKRIVSISYENIEDYFLITIFLLQNGEMPDYDDKTKTLHLNKLNAQILSVVDKSEISLNNECFFNFSPQDMLEKKLLKGARELRLCLRHFEKLQMSL</sequence>
<protein>
    <submittedName>
        <fullName evidence="1">Uncharacterized protein</fullName>
    </submittedName>
</protein>
<dbReference type="AlphaFoldDB" id="A0A4Q1D0Y8"/>
<dbReference type="EMBL" id="SDHZ01000004">
    <property type="protein sequence ID" value="RXK81424.1"/>
    <property type="molecule type" value="Genomic_DNA"/>
</dbReference>
<dbReference type="RefSeq" id="WP_129005675.1">
    <property type="nucleotide sequence ID" value="NZ_SDHZ01000004.1"/>
</dbReference>
<reference evidence="1 2" key="1">
    <citation type="submission" date="2019-01" db="EMBL/GenBank/DDBJ databases">
        <title>Filimonas sp. strain TTM-71.</title>
        <authorList>
            <person name="Chen W.-M."/>
        </authorList>
    </citation>
    <scope>NUCLEOTIDE SEQUENCE [LARGE SCALE GENOMIC DNA]</scope>
    <source>
        <strain evidence="1 2">TTM-71</strain>
    </source>
</reference>
<proteinExistence type="predicted"/>
<gene>
    <name evidence="1" type="ORF">ESB13_21055</name>
</gene>
<organism evidence="1 2">
    <name type="scientific">Filimonas effusa</name>
    <dbReference type="NCBI Taxonomy" id="2508721"/>
    <lineage>
        <taxon>Bacteria</taxon>
        <taxon>Pseudomonadati</taxon>
        <taxon>Bacteroidota</taxon>
        <taxon>Chitinophagia</taxon>
        <taxon>Chitinophagales</taxon>
        <taxon>Chitinophagaceae</taxon>
        <taxon>Filimonas</taxon>
    </lineage>
</organism>
<dbReference type="Proteomes" id="UP000290545">
    <property type="component" value="Unassembled WGS sequence"/>
</dbReference>
<evidence type="ECO:0000313" key="1">
    <source>
        <dbReference type="EMBL" id="RXK81424.1"/>
    </source>
</evidence>
<name>A0A4Q1D0Y8_9BACT</name>
<dbReference type="OrthoDB" id="981970at2"/>